<feature type="domain" description="HTH gntR-type" evidence="6">
    <location>
        <begin position="14"/>
        <end position="82"/>
    </location>
</feature>
<dbReference type="Pfam" id="PF00155">
    <property type="entry name" value="Aminotran_1_2"/>
    <property type="match status" value="1"/>
</dbReference>
<dbReference type="Gene3D" id="3.90.1150.10">
    <property type="entry name" value="Aspartate Aminotransferase, domain 1"/>
    <property type="match status" value="1"/>
</dbReference>
<dbReference type="GO" id="GO:0003700">
    <property type="term" value="F:DNA-binding transcription factor activity"/>
    <property type="evidence" value="ECO:0007669"/>
    <property type="project" value="InterPro"/>
</dbReference>
<keyword evidence="4" id="KW-0238">DNA-binding</keyword>
<organism evidence="7">
    <name type="scientific">uncultured Rubrobacteraceae bacterium</name>
    <dbReference type="NCBI Taxonomy" id="349277"/>
    <lineage>
        <taxon>Bacteria</taxon>
        <taxon>Bacillati</taxon>
        <taxon>Actinomycetota</taxon>
        <taxon>Rubrobacteria</taxon>
        <taxon>Rubrobacterales</taxon>
        <taxon>Rubrobacteraceae</taxon>
        <taxon>environmental samples</taxon>
    </lineage>
</organism>
<protein>
    <submittedName>
        <fullName evidence="7">Transcriptional regulator, GntR family domain / Aspartate aminotransferase</fullName>
        <ecNumber evidence="7">2.6.1.1</ecNumber>
    </submittedName>
</protein>
<dbReference type="Gene3D" id="3.40.640.10">
    <property type="entry name" value="Type I PLP-dependent aspartate aminotransferase-like (Major domain)"/>
    <property type="match status" value="1"/>
</dbReference>
<dbReference type="EMBL" id="CADCVH010000121">
    <property type="protein sequence ID" value="CAA9479496.1"/>
    <property type="molecule type" value="Genomic_DNA"/>
</dbReference>
<evidence type="ECO:0000259" key="6">
    <source>
        <dbReference type="PROSITE" id="PS50949"/>
    </source>
</evidence>
<keyword evidence="7" id="KW-0808">Transferase</keyword>
<dbReference type="PANTHER" id="PTHR46577">
    <property type="entry name" value="HTH-TYPE TRANSCRIPTIONAL REGULATORY PROTEIN GABR"/>
    <property type="match status" value="1"/>
</dbReference>
<dbReference type="SMART" id="SM00345">
    <property type="entry name" value="HTH_GNTR"/>
    <property type="match status" value="1"/>
</dbReference>
<comment type="similarity">
    <text evidence="1">In the C-terminal section; belongs to the class-I pyridoxal-phosphate-dependent aminotransferase family.</text>
</comment>
<evidence type="ECO:0000256" key="1">
    <source>
        <dbReference type="ARBA" id="ARBA00005384"/>
    </source>
</evidence>
<dbReference type="CDD" id="cd07377">
    <property type="entry name" value="WHTH_GntR"/>
    <property type="match status" value="1"/>
</dbReference>
<dbReference type="InterPro" id="IPR036388">
    <property type="entry name" value="WH-like_DNA-bd_sf"/>
</dbReference>
<dbReference type="InterPro" id="IPR015424">
    <property type="entry name" value="PyrdxlP-dep_Trfase"/>
</dbReference>
<reference evidence="7" key="1">
    <citation type="submission" date="2020-02" db="EMBL/GenBank/DDBJ databases">
        <authorList>
            <person name="Meier V. D."/>
        </authorList>
    </citation>
    <scope>NUCLEOTIDE SEQUENCE</scope>
    <source>
        <strain evidence="7">AVDCRST_MAG02</strain>
    </source>
</reference>
<evidence type="ECO:0000256" key="2">
    <source>
        <dbReference type="ARBA" id="ARBA00022898"/>
    </source>
</evidence>
<evidence type="ECO:0000256" key="5">
    <source>
        <dbReference type="ARBA" id="ARBA00023163"/>
    </source>
</evidence>
<gene>
    <name evidence="7" type="ORF">AVDCRST_MAG02-4414</name>
</gene>
<dbReference type="GO" id="GO:0004069">
    <property type="term" value="F:L-aspartate:2-oxoglutarate aminotransferase activity"/>
    <property type="evidence" value="ECO:0007669"/>
    <property type="project" value="UniProtKB-EC"/>
</dbReference>
<dbReference type="Gene3D" id="1.10.10.10">
    <property type="entry name" value="Winged helix-like DNA-binding domain superfamily/Winged helix DNA-binding domain"/>
    <property type="match status" value="1"/>
</dbReference>
<sequence length="495" mass="52695">MDYAGVKLDRSDGPSLYDQLAEALASAVAGGGLAVGERLPSERELAGVLGVSRTTVVAAYRELEARGLARGHVGRGTFVVGGAEADDEGAPFAWRGKLASGAGRLSDPALRALVGETRPDTVSFAPGMPALDRFPVDAFRRLTDRVLRRGAEASLGLLPTEGHPGLREAIGARSGAGREEVLVVSGAQQGLDLVTRCLVDPGDWVVMDRPGYLGAVQTFLSAGANVVGWDFEKADTGELGDLLLRHRPKLIYTNPTFQNPTGLTLPLPKRREVLRLARRHRVPVVEDEPYRELGFAGSSPPPPTLRDLDESGLVVHLGTFSKTLAAGLRLGWVLAPEAVVEQLALVKARSDLFGNAVSQLVATEALATDLFDAHVASIREEHERRHRALAHSLERLLVPGALSWRAAEGGLYLWCRLSGPGLDSSRLQEEAARVGVSFVAGRPFYADGGGDRRIRLCYTSLPPADIERGIGRLAGLLGEANGQTVPLASASRPLV</sequence>
<dbReference type="InterPro" id="IPR000524">
    <property type="entry name" value="Tscrpt_reg_HTH_GntR"/>
</dbReference>
<keyword evidence="3" id="KW-0805">Transcription regulation</keyword>
<accession>A0A6J4RR22</accession>
<dbReference type="GO" id="GO:0030170">
    <property type="term" value="F:pyridoxal phosphate binding"/>
    <property type="evidence" value="ECO:0007669"/>
    <property type="project" value="InterPro"/>
</dbReference>
<dbReference type="Pfam" id="PF00392">
    <property type="entry name" value="GntR"/>
    <property type="match status" value="1"/>
</dbReference>
<dbReference type="InterPro" id="IPR036390">
    <property type="entry name" value="WH_DNA-bd_sf"/>
</dbReference>
<evidence type="ECO:0000256" key="3">
    <source>
        <dbReference type="ARBA" id="ARBA00023015"/>
    </source>
</evidence>
<dbReference type="InterPro" id="IPR015422">
    <property type="entry name" value="PyrdxlP-dep_Trfase_small"/>
</dbReference>
<dbReference type="AlphaFoldDB" id="A0A6J4RR22"/>
<evidence type="ECO:0000256" key="4">
    <source>
        <dbReference type="ARBA" id="ARBA00023125"/>
    </source>
</evidence>
<dbReference type="GO" id="GO:0003677">
    <property type="term" value="F:DNA binding"/>
    <property type="evidence" value="ECO:0007669"/>
    <property type="project" value="UniProtKB-KW"/>
</dbReference>
<dbReference type="InterPro" id="IPR004839">
    <property type="entry name" value="Aminotransferase_I/II_large"/>
</dbReference>
<keyword evidence="5" id="KW-0804">Transcription</keyword>
<dbReference type="InterPro" id="IPR015421">
    <property type="entry name" value="PyrdxlP-dep_Trfase_major"/>
</dbReference>
<keyword evidence="7" id="KW-0032">Aminotransferase</keyword>
<keyword evidence="2" id="KW-0663">Pyridoxal phosphate</keyword>
<dbReference type="PANTHER" id="PTHR46577:SF2">
    <property type="entry name" value="TRANSCRIPTIONAL REGULATORY PROTEIN"/>
    <property type="match status" value="1"/>
</dbReference>
<dbReference type="EC" id="2.6.1.1" evidence="7"/>
<name>A0A6J4RR22_9ACTN</name>
<dbReference type="InterPro" id="IPR051446">
    <property type="entry name" value="HTH_trans_reg/aminotransferase"/>
</dbReference>
<proteinExistence type="inferred from homology"/>
<dbReference type="PRINTS" id="PR00035">
    <property type="entry name" value="HTHGNTR"/>
</dbReference>
<dbReference type="CDD" id="cd00609">
    <property type="entry name" value="AAT_like"/>
    <property type="match status" value="1"/>
</dbReference>
<dbReference type="PROSITE" id="PS50949">
    <property type="entry name" value="HTH_GNTR"/>
    <property type="match status" value="1"/>
</dbReference>
<dbReference type="SUPFAM" id="SSF53383">
    <property type="entry name" value="PLP-dependent transferases"/>
    <property type="match status" value="1"/>
</dbReference>
<dbReference type="SUPFAM" id="SSF46785">
    <property type="entry name" value="Winged helix' DNA-binding domain"/>
    <property type="match status" value="1"/>
</dbReference>
<evidence type="ECO:0000313" key="7">
    <source>
        <dbReference type="EMBL" id="CAA9479496.1"/>
    </source>
</evidence>